<evidence type="ECO:0000313" key="10">
    <source>
        <dbReference type="EMBL" id="KAH7325637.1"/>
    </source>
</evidence>
<dbReference type="InterPro" id="IPR036097">
    <property type="entry name" value="HisK_dim/P_sf"/>
</dbReference>
<comment type="caution">
    <text evidence="10">The sequence shown here is derived from an EMBL/GenBank/DDBJ whole genome shotgun (WGS) entry which is preliminary data.</text>
</comment>
<evidence type="ECO:0000256" key="4">
    <source>
        <dbReference type="ARBA" id="ARBA00022679"/>
    </source>
</evidence>
<evidence type="ECO:0000256" key="6">
    <source>
        <dbReference type="PROSITE-ProRule" id="PRU00169"/>
    </source>
</evidence>
<dbReference type="EC" id="2.7.13.3" evidence="2"/>
<evidence type="ECO:0000256" key="2">
    <source>
        <dbReference type="ARBA" id="ARBA00012438"/>
    </source>
</evidence>
<dbReference type="GO" id="GO:0009927">
    <property type="term" value="F:histidine phosphotransfer kinase activity"/>
    <property type="evidence" value="ECO:0007669"/>
    <property type="project" value="TreeGrafter"/>
</dbReference>
<sequence length="979" mass="107303">MLFFPRADAALLTSHLDTPSFRPTTVAPVYDPEHVNDALEPWSQEAQDLYPSQAGPFAKADAPSRSETHRGERYLRAFLSKHERLRLSMLWYYTRDIHQETELLSGLQQKVRLAQETTGWECAIVGTLDVNVYTRLATVGTPLGILPRGETICAHTVTQPPGSVFLLPNLLDDWRFQESPYVESGGLKAYAGAPLRLQNEAGVCVSLGSFCVASKVVREPLTKTQQQNILHLADWVVSDIVQCARARRQRQRRQMADLLAQVQAPANNDASEAQILGIMKVVYPEAQIALSSCDAESIEIEGKGRIPLSKLQNGLWEDGEYIDEFILKMNQHSLPKDRVVRVIAVQCESRPGLSFLSVATKDVKFIFDDVDLWFVQMCANLLSQIWHKLLLADVMRAKDKFLRGFSHQLRTPLHGILGSVELLAEELVARETILKAASDGDSKGPSVYLDTIKRSGRDLISIVNSIITLNRWADIAMQDRCYDTRTISDLESALVSETRQAVTGDSRYQASVFFRHDTLSGHESLRTDHSLLCNSVLPLIVNAVQNTEQGIVMVTISMDPSSRDLIIDVEDSGCGIHPDDHRRIFDAYEKVVVHSTGAGLGLTLASKFATLINGSIALVSSRPGGGSHFKAAFQGVYWTSPSSPVPEASLGSLPSKFYKLPVDPQATSLSDQCAQYLLSHGLVSSETIEECLVIIDYVADEERRLSYLSRIPQGQVALCLLQSLDMEVLTKEAPSNVVYVNGPFHSSSIQRALAEADERLSAILAGQTAKSDHEPEPESAVEPAVDTALTPDTKGVATELPFRPPSGYGEETGLPTPPPSSQASPVSNQDIGVSPSPPSKTSPPKPKALLVDDNSINLRIMEMYCAKRGLPFCCAADGQQAVEIFTRNQSAAASGDEAKIQLILMDLQMPVCDGLEATKQIRSLEACNGWDKSTLFIVTGQDDPSDRDAAASAGADDYFVKPLSIRTLDMVLRSHFSSY</sequence>
<dbReference type="InterPro" id="IPR003594">
    <property type="entry name" value="HATPase_dom"/>
</dbReference>
<feature type="region of interest" description="Disordered" evidence="7">
    <location>
        <begin position="766"/>
        <end position="847"/>
    </location>
</feature>
<evidence type="ECO:0000259" key="9">
    <source>
        <dbReference type="PROSITE" id="PS50110"/>
    </source>
</evidence>
<evidence type="ECO:0000313" key="11">
    <source>
        <dbReference type="Proteomes" id="UP000813444"/>
    </source>
</evidence>
<dbReference type="GO" id="GO:0005886">
    <property type="term" value="C:plasma membrane"/>
    <property type="evidence" value="ECO:0007669"/>
    <property type="project" value="TreeGrafter"/>
</dbReference>
<keyword evidence="5 10" id="KW-0418">Kinase</keyword>
<dbReference type="Pfam" id="PF00512">
    <property type="entry name" value="HisKA"/>
    <property type="match status" value="1"/>
</dbReference>
<dbReference type="PROSITE" id="PS50110">
    <property type="entry name" value="RESPONSE_REGULATORY"/>
    <property type="match status" value="1"/>
</dbReference>
<dbReference type="Pfam" id="PF02518">
    <property type="entry name" value="HATPase_c"/>
    <property type="match status" value="1"/>
</dbReference>
<dbReference type="InterPro" id="IPR036890">
    <property type="entry name" value="HATPase_C_sf"/>
</dbReference>
<dbReference type="InterPro" id="IPR001789">
    <property type="entry name" value="Sig_transdc_resp-reg_receiver"/>
</dbReference>
<dbReference type="SUPFAM" id="SSF55781">
    <property type="entry name" value="GAF domain-like"/>
    <property type="match status" value="1"/>
</dbReference>
<feature type="domain" description="Response regulatory" evidence="9">
    <location>
        <begin position="847"/>
        <end position="976"/>
    </location>
</feature>
<protein>
    <recommendedName>
        <fullName evidence="2">histidine kinase</fullName>
        <ecNumber evidence="2">2.7.13.3</ecNumber>
    </recommendedName>
</protein>
<dbReference type="EMBL" id="JAGPNK010000002">
    <property type="protein sequence ID" value="KAH7325637.1"/>
    <property type="molecule type" value="Genomic_DNA"/>
</dbReference>
<evidence type="ECO:0000259" key="8">
    <source>
        <dbReference type="PROSITE" id="PS50109"/>
    </source>
</evidence>
<evidence type="ECO:0000256" key="3">
    <source>
        <dbReference type="ARBA" id="ARBA00022553"/>
    </source>
</evidence>
<dbReference type="Gene3D" id="3.40.50.2300">
    <property type="match status" value="1"/>
</dbReference>
<dbReference type="SMART" id="SM00388">
    <property type="entry name" value="HisKA"/>
    <property type="match status" value="1"/>
</dbReference>
<feature type="modified residue" description="4-aspartylphosphate" evidence="6">
    <location>
        <position position="906"/>
    </location>
</feature>
<dbReference type="SMART" id="SM00387">
    <property type="entry name" value="HATPase_c"/>
    <property type="match status" value="1"/>
</dbReference>
<dbReference type="CDD" id="cd00082">
    <property type="entry name" value="HisKA"/>
    <property type="match status" value="1"/>
</dbReference>
<evidence type="ECO:0000256" key="5">
    <source>
        <dbReference type="ARBA" id="ARBA00022777"/>
    </source>
</evidence>
<dbReference type="SMART" id="SM00448">
    <property type="entry name" value="REC"/>
    <property type="match status" value="1"/>
</dbReference>
<dbReference type="PANTHER" id="PTHR43047">
    <property type="entry name" value="TWO-COMPONENT HISTIDINE PROTEIN KINASE"/>
    <property type="match status" value="1"/>
</dbReference>
<keyword evidence="11" id="KW-1185">Reference proteome</keyword>
<dbReference type="InterPro" id="IPR004358">
    <property type="entry name" value="Sig_transdc_His_kin-like_C"/>
</dbReference>
<accession>A0A8K0WVP0</accession>
<proteinExistence type="predicted"/>
<dbReference type="InterPro" id="IPR005467">
    <property type="entry name" value="His_kinase_dom"/>
</dbReference>
<dbReference type="SUPFAM" id="SSF55874">
    <property type="entry name" value="ATPase domain of HSP90 chaperone/DNA topoisomerase II/histidine kinase"/>
    <property type="match status" value="1"/>
</dbReference>
<feature type="domain" description="Histidine kinase" evidence="8">
    <location>
        <begin position="404"/>
        <end position="637"/>
    </location>
</feature>
<dbReference type="CDD" id="cd17546">
    <property type="entry name" value="REC_hyHK_CKI1_RcsC-like"/>
    <property type="match status" value="1"/>
</dbReference>
<dbReference type="Pfam" id="PF00072">
    <property type="entry name" value="Response_reg"/>
    <property type="match status" value="1"/>
</dbReference>
<dbReference type="Gene3D" id="1.10.287.130">
    <property type="match status" value="1"/>
</dbReference>
<dbReference type="InterPro" id="IPR011006">
    <property type="entry name" value="CheY-like_superfamily"/>
</dbReference>
<keyword evidence="4" id="KW-0808">Transferase</keyword>
<comment type="catalytic activity">
    <reaction evidence="1">
        <text>ATP + protein L-histidine = ADP + protein N-phospho-L-histidine.</text>
        <dbReference type="EC" id="2.7.13.3"/>
    </reaction>
</comment>
<organism evidence="10 11">
    <name type="scientific">Stachybotrys elegans</name>
    <dbReference type="NCBI Taxonomy" id="80388"/>
    <lineage>
        <taxon>Eukaryota</taxon>
        <taxon>Fungi</taxon>
        <taxon>Dikarya</taxon>
        <taxon>Ascomycota</taxon>
        <taxon>Pezizomycotina</taxon>
        <taxon>Sordariomycetes</taxon>
        <taxon>Hypocreomycetidae</taxon>
        <taxon>Hypocreales</taxon>
        <taxon>Stachybotryaceae</taxon>
        <taxon>Stachybotrys</taxon>
    </lineage>
</organism>
<dbReference type="SUPFAM" id="SSF52172">
    <property type="entry name" value="CheY-like"/>
    <property type="match status" value="1"/>
</dbReference>
<reference evidence="10" key="1">
    <citation type="journal article" date="2021" name="Nat. Commun.">
        <title>Genetic determinants of endophytism in the Arabidopsis root mycobiome.</title>
        <authorList>
            <person name="Mesny F."/>
            <person name="Miyauchi S."/>
            <person name="Thiergart T."/>
            <person name="Pickel B."/>
            <person name="Atanasova L."/>
            <person name="Karlsson M."/>
            <person name="Huettel B."/>
            <person name="Barry K.W."/>
            <person name="Haridas S."/>
            <person name="Chen C."/>
            <person name="Bauer D."/>
            <person name="Andreopoulos W."/>
            <person name="Pangilinan J."/>
            <person name="LaButti K."/>
            <person name="Riley R."/>
            <person name="Lipzen A."/>
            <person name="Clum A."/>
            <person name="Drula E."/>
            <person name="Henrissat B."/>
            <person name="Kohler A."/>
            <person name="Grigoriev I.V."/>
            <person name="Martin F.M."/>
            <person name="Hacquard S."/>
        </authorList>
    </citation>
    <scope>NUCLEOTIDE SEQUENCE</scope>
    <source>
        <strain evidence="10">MPI-CAGE-CH-0235</strain>
    </source>
</reference>
<feature type="compositionally biased region" description="Pro residues" evidence="7">
    <location>
        <begin position="835"/>
        <end position="846"/>
    </location>
</feature>
<gene>
    <name evidence="10" type="ORF">B0I35DRAFT_420863</name>
</gene>
<evidence type="ECO:0000256" key="7">
    <source>
        <dbReference type="SAM" id="MobiDB-lite"/>
    </source>
</evidence>
<dbReference type="OrthoDB" id="21225at2759"/>
<evidence type="ECO:0000256" key="1">
    <source>
        <dbReference type="ARBA" id="ARBA00000085"/>
    </source>
</evidence>
<dbReference type="Proteomes" id="UP000813444">
    <property type="component" value="Unassembled WGS sequence"/>
</dbReference>
<dbReference type="InterPro" id="IPR003661">
    <property type="entry name" value="HisK_dim/P_dom"/>
</dbReference>
<dbReference type="PRINTS" id="PR00344">
    <property type="entry name" value="BCTRLSENSOR"/>
</dbReference>
<dbReference type="Gene3D" id="3.30.565.10">
    <property type="entry name" value="Histidine kinase-like ATPase, C-terminal domain"/>
    <property type="match status" value="1"/>
</dbReference>
<dbReference type="GO" id="GO:0000155">
    <property type="term" value="F:phosphorelay sensor kinase activity"/>
    <property type="evidence" value="ECO:0007669"/>
    <property type="project" value="InterPro"/>
</dbReference>
<dbReference type="PANTHER" id="PTHR43047:SF72">
    <property type="entry name" value="OSMOSENSING HISTIDINE PROTEIN KINASE SLN1"/>
    <property type="match status" value="1"/>
</dbReference>
<dbReference type="SUPFAM" id="SSF47384">
    <property type="entry name" value="Homodimeric domain of signal transducing histidine kinase"/>
    <property type="match status" value="1"/>
</dbReference>
<feature type="compositionally biased region" description="Polar residues" evidence="7">
    <location>
        <begin position="821"/>
        <end position="831"/>
    </location>
</feature>
<dbReference type="InterPro" id="IPR029016">
    <property type="entry name" value="GAF-like_dom_sf"/>
</dbReference>
<name>A0A8K0WVP0_9HYPO</name>
<dbReference type="AlphaFoldDB" id="A0A8K0WVP0"/>
<keyword evidence="3 6" id="KW-0597">Phosphoprotein</keyword>
<dbReference type="PROSITE" id="PS50109">
    <property type="entry name" value="HIS_KIN"/>
    <property type="match status" value="1"/>
</dbReference>
<dbReference type="Gene3D" id="3.30.450.40">
    <property type="match status" value="1"/>
</dbReference>